<sequence>MTVRMYVYILKSAGRSTRLRKRGGIGGAVVSKTLLALVLCLFPMLLSAQTTRVKEPDTIPGRERWAIKTNAVEWLLTIPNIGVEFDLSRSIYNRMTIGLTAKWNWNTRHNYKPSVVFNVFEVRPEFRYYWRTTMKQPRDDDDTTRRSVRQWLKEEVFTTGRVDPKYWRAYYIGGYVHGGKYSFKFGEEGRQGQMYGLGFTMGYGLPLYTYKSGAIDIELGASLGIELTKYDVYTHNPDGNYYTKVESKSRGLHVVPYPVVSELKVGFVYRFNSIQNKYKRVDYVKQELKRQRREEAQMRRDSILMQRDSARMQRLAEREALRTPRDSSGTVAAPDTAAVKAKWWQVFKKRDKATEQAQTAVKEVSVEPAVKEGTVEEAAVEEKKKERTGIKSLFRFGKKRKGGDA</sequence>
<dbReference type="AlphaFoldDB" id="A0A9D1V087"/>
<gene>
    <name evidence="1" type="ORF">H9863_05910</name>
</gene>
<proteinExistence type="predicted"/>
<organism evidence="1 2">
    <name type="scientific">Candidatus Odoribacter faecigallinarum</name>
    <dbReference type="NCBI Taxonomy" id="2838706"/>
    <lineage>
        <taxon>Bacteria</taxon>
        <taxon>Pseudomonadati</taxon>
        <taxon>Bacteroidota</taxon>
        <taxon>Bacteroidia</taxon>
        <taxon>Bacteroidales</taxon>
        <taxon>Odoribacteraceae</taxon>
        <taxon>Odoribacter</taxon>
    </lineage>
</organism>
<protein>
    <submittedName>
        <fullName evidence="1">DUF3575 domain-containing protein</fullName>
    </submittedName>
</protein>
<dbReference type="EMBL" id="DXFT01000113">
    <property type="protein sequence ID" value="HIX03634.1"/>
    <property type="molecule type" value="Genomic_DNA"/>
</dbReference>
<evidence type="ECO:0000313" key="1">
    <source>
        <dbReference type="EMBL" id="HIX03634.1"/>
    </source>
</evidence>
<comment type="caution">
    <text evidence="1">The sequence shown here is derived from an EMBL/GenBank/DDBJ whole genome shotgun (WGS) entry which is preliminary data.</text>
</comment>
<dbReference type="Pfam" id="PF12099">
    <property type="entry name" value="DUF3575"/>
    <property type="match status" value="1"/>
</dbReference>
<dbReference type="Proteomes" id="UP000824202">
    <property type="component" value="Unassembled WGS sequence"/>
</dbReference>
<dbReference type="InterPro" id="IPR021958">
    <property type="entry name" value="DUF3575"/>
</dbReference>
<accession>A0A9D1V087</accession>
<reference evidence="1" key="2">
    <citation type="submission" date="2021-04" db="EMBL/GenBank/DDBJ databases">
        <authorList>
            <person name="Gilroy R."/>
        </authorList>
    </citation>
    <scope>NUCLEOTIDE SEQUENCE</scope>
    <source>
        <strain evidence="1">23274</strain>
    </source>
</reference>
<evidence type="ECO:0000313" key="2">
    <source>
        <dbReference type="Proteomes" id="UP000824202"/>
    </source>
</evidence>
<reference evidence="1" key="1">
    <citation type="journal article" date="2021" name="PeerJ">
        <title>Extensive microbial diversity within the chicken gut microbiome revealed by metagenomics and culture.</title>
        <authorList>
            <person name="Gilroy R."/>
            <person name="Ravi A."/>
            <person name="Getino M."/>
            <person name="Pursley I."/>
            <person name="Horton D.L."/>
            <person name="Alikhan N.F."/>
            <person name="Baker D."/>
            <person name="Gharbi K."/>
            <person name="Hall N."/>
            <person name="Watson M."/>
            <person name="Adriaenssens E.M."/>
            <person name="Foster-Nyarko E."/>
            <person name="Jarju S."/>
            <person name="Secka A."/>
            <person name="Antonio M."/>
            <person name="Oren A."/>
            <person name="Chaudhuri R.R."/>
            <person name="La Ragione R."/>
            <person name="Hildebrand F."/>
            <person name="Pallen M.J."/>
        </authorList>
    </citation>
    <scope>NUCLEOTIDE SEQUENCE</scope>
    <source>
        <strain evidence="1">23274</strain>
    </source>
</reference>
<name>A0A9D1V087_9BACT</name>